<dbReference type="eggNOG" id="ENOG503321C">
    <property type="taxonomic scope" value="Bacteria"/>
</dbReference>
<evidence type="ECO:0000313" key="3">
    <source>
        <dbReference type="Proteomes" id="UP000002384"/>
    </source>
</evidence>
<name>B7KK46_GLOC7</name>
<protein>
    <submittedName>
        <fullName evidence="2">Uncharacterized protein</fullName>
    </submittedName>
</protein>
<dbReference type="EMBL" id="CP001291">
    <property type="protein sequence ID" value="ACK70931.1"/>
    <property type="molecule type" value="Genomic_DNA"/>
</dbReference>
<accession>B7KK46</accession>
<proteinExistence type="predicted"/>
<gene>
    <name evidence="2" type="ordered locus">PCC7424_2514</name>
</gene>
<dbReference type="RefSeq" id="WP_015954535.1">
    <property type="nucleotide sequence ID" value="NC_011729.1"/>
</dbReference>
<dbReference type="KEGG" id="cyc:PCC7424_2514"/>
<dbReference type="AlphaFoldDB" id="B7KK46"/>
<dbReference type="OrthoDB" id="573315at2"/>
<reference evidence="3" key="1">
    <citation type="journal article" date="2011" name="MBio">
        <title>Novel metabolic attributes of the genus Cyanothece, comprising a group of unicellular nitrogen-fixing Cyanobacteria.</title>
        <authorList>
            <person name="Bandyopadhyay A."/>
            <person name="Elvitigala T."/>
            <person name="Welsh E."/>
            <person name="Stockel J."/>
            <person name="Liberton M."/>
            <person name="Min H."/>
            <person name="Sherman L.A."/>
            <person name="Pakrasi H.B."/>
        </authorList>
    </citation>
    <scope>NUCLEOTIDE SEQUENCE [LARGE SCALE GENOMIC DNA]</scope>
    <source>
        <strain evidence="3">PCC 7424</strain>
    </source>
</reference>
<dbReference type="HOGENOM" id="CLU_145926_0_0_3"/>
<sequence>MAKLSPQTLTIVFDLQRRLVELIDESKATEYSLFESFGETEATIGELQELQDNAQRARNSYSRLHNLILRIAEYQPIAPSAMLELLTQTINNAEASADAIEAGVREIKRTWNLS</sequence>
<keyword evidence="3" id="KW-1185">Reference proteome</keyword>
<dbReference type="STRING" id="65393.PCC7424_2514"/>
<evidence type="ECO:0000313" key="2">
    <source>
        <dbReference type="EMBL" id="ACK70931.1"/>
    </source>
</evidence>
<feature type="coiled-coil region" evidence="1">
    <location>
        <begin position="40"/>
        <end position="103"/>
    </location>
</feature>
<keyword evidence="1" id="KW-0175">Coiled coil</keyword>
<organism evidence="2 3">
    <name type="scientific">Gloeothece citriformis (strain PCC 7424)</name>
    <name type="common">Cyanothece sp. (strain PCC 7424)</name>
    <dbReference type="NCBI Taxonomy" id="65393"/>
    <lineage>
        <taxon>Bacteria</taxon>
        <taxon>Bacillati</taxon>
        <taxon>Cyanobacteriota</taxon>
        <taxon>Cyanophyceae</taxon>
        <taxon>Oscillatoriophycideae</taxon>
        <taxon>Chroococcales</taxon>
        <taxon>Aphanothecaceae</taxon>
        <taxon>Gloeothece</taxon>
        <taxon>Gloeothece citriformis</taxon>
    </lineage>
</organism>
<evidence type="ECO:0000256" key="1">
    <source>
        <dbReference type="SAM" id="Coils"/>
    </source>
</evidence>
<dbReference type="Proteomes" id="UP000002384">
    <property type="component" value="Chromosome"/>
</dbReference>